<dbReference type="GO" id="GO:0034040">
    <property type="term" value="F:ATPase-coupled lipid transmembrane transporter activity"/>
    <property type="evidence" value="ECO:0007669"/>
    <property type="project" value="TreeGrafter"/>
</dbReference>
<proteinExistence type="inferred from homology"/>
<keyword evidence="12" id="KW-1185">Reference proteome</keyword>
<dbReference type="SMART" id="SM00382">
    <property type="entry name" value="AAA"/>
    <property type="match status" value="1"/>
</dbReference>
<dbReference type="Pfam" id="PF00664">
    <property type="entry name" value="ABC_membrane"/>
    <property type="match status" value="1"/>
</dbReference>
<reference evidence="11 12" key="1">
    <citation type="submission" date="2019-09" db="EMBL/GenBank/DDBJ databases">
        <title>YIM 132180 draft genome.</title>
        <authorList>
            <person name="Zhang K."/>
        </authorList>
    </citation>
    <scope>NUCLEOTIDE SEQUENCE [LARGE SCALE GENOMIC DNA]</scope>
    <source>
        <strain evidence="11 12">YIM 132180</strain>
    </source>
</reference>
<dbReference type="PANTHER" id="PTHR24221">
    <property type="entry name" value="ATP-BINDING CASSETTE SUB-FAMILY B"/>
    <property type="match status" value="1"/>
</dbReference>
<dbReference type="InterPro" id="IPR036640">
    <property type="entry name" value="ABC1_TM_sf"/>
</dbReference>
<dbReference type="Proteomes" id="UP000432089">
    <property type="component" value="Unassembled WGS sequence"/>
</dbReference>
<evidence type="ECO:0000256" key="5">
    <source>
        <dbReference type="ARBA" id="ARBA00022840"/>
    </source>
</evidence>
<comment type="caution">
    <text evidence="11">The sequence shown here is derived from an EMBL/GenBank/DDBJ whole genome shotgun (WGS) entry which is preliminary data.</text>
</comment>
<evidence type="ECO:0000256" key="3">
    <source>
        <dbReference type="ARBA" id="ARBA00022692"/>
    </source>
</evidence>
<evidence type="ECO:0000259" key="9">
    <source>
        <dbReference type="PROSITE" id="PS50893"/>
    </source>
</evidence>
<dbReference type="NCBIfam" id="TIGR01842">
    <property type="entry name" value="type_I_sec_PrtD"/>
    <property type="match status" value="1"/>
</dbReference>
<feature type="transmembrane region" description="Helical" evidence="8">
    <location>
        <begin position="111"/>
        <end position="133"/>
    </location>
</feature>
<dbReference type="InterPro" id="IPR010128">
    <property type="entry name" value="ATPase_T1SS_PrtD-like"/>
</dbReference>
<feature type="domain" description="ABC transmembrane type-1" evidence="10">
    <location>
        <begin position="7"/>
        <end position="283"/>
    </location>
</feature>
<accession>A0A7V7PM53</accession>
<dbReference type="GO" id="GO:0030256">
    <property type="term" value="C:type I protein secretion system complex"/>
    <property type="evidence" value="ECO:0007669"/>
    <property type="project" value="InterPro"/>
</dbReference>
<keyword evidence="7 8" id="KW-0472">Membrane</keyword>
<dbReference type="InterPro" id="IPR039421">
    <property type="entry name" value="Type_1_exporter"/>
</dbReference>
<keyword evidence="3 8" id="KW-0812">Transmembrane</keyword>
<gene>
    <name evidence="11" type="ORF">F6X38_17095</name>
</gene>
<dbReference type="PANTHER" id="PTHR24221:SF248">
    <property type="entry name" value="ABC TRANSPORTER TRANSMEMBRANE REGION"/>
    <property type="match status" value="1"/>
</dbReference>
<dbReference type="PROSITE" id="PS50929">
    <property type="entry name" value="ABC_TM1F"/>
    <property type="match status" value="1"/>
</dbReference>
<dbReference type="PROSITE" id="PS00211">
    <property type="entry name" value="ABC_TRANSPORTER_1"/>
    <property type="match status" value="1"/>
</dbReference>
<evidence type="ECO:0000256" key="2">
    <source>
        <dbReference type="ARBA" id="ARBA00005417"/>
    </source>
</evidence>
<dbReference type="Pfam" id="PF00005">
    <property type="entry name" value="ABC_tran"/>
    <property type="match status" value="1"/>
</dbReference>
<evidence type="ECO:0000256" key="1">
    <source>
        <dbReference type="ARBA" id="ARBA00004651"/>
    </source>
</evidence>
<protein>
    <submittedName>
        <fullName evidence="11">Type I secretion system permease/ATPase</fullName>
    </submittedName>
</protein>
<keyword evidence="6 8" id="KW-1133">Transmembrane helix</keyword>
<dbReference type="SUPFAM" id="SSF90123">
    <property type="entry name" value="ABC transporter transmembrane region"/>
    <property type="match status" value="1"/>
</dbReference>
<evidence type="ECO:0000256" key="8">
    <source>
        <dbReference type="SAM" id="Phobius"/>
    </source>
</evidence>
<keyword evidence="4" id="KW-0547">Nucleotide-binding</keyword>
<dbReference type="GO" id="GO:0005524">
    <property type="term" value="F:ATP binding"/>
    <property type="evidence" value="ECO:0007669"/>
    <property type="project" value="UniProtKB-KW"/>
</dbReference>
<dbReference type="GO" id="GO:0005886">
    <property type="term" value="C:plasma membrane"/>
    <property type="evidence" value="ECO:0007669"/>
    <property type="project" value="UniProtKB-SubCell"/>
</dbReference>
<dbReference type="SUPFAM" id="SSF52540">
    <property type="entry name" value="P-loop containing nucleoside triphosphate hydrolases"/>
    <property type="match status" value="1"/>
</dbReference>
<comment type="similarity">
    <text evidence="2">Belongs to the ABC transporter superfamily.</text>
</comment>
<evidence type="ECO:0000259" key="10">
    <source>
        <dbReference type="PROSITE" id="PS50929"/>
    </source>
</evidence>
<evidence type="ECO:0000256" key="7">
    <source>
        <dbReference type="ARBA" id="ARBA00023136"/>
    </source>
</evidence>
<evidence type="ECO:0000256" key="4">
    <source>
        <dbReference type="ARBA" id="ARBA00022741"/>
    </source>
</evidence>
<feature type="transmembrane region" description="Helical" evidence="8">
    <location>
        <begin position="139"/>
        <end position="158"/>
    </location>
</feature>
<feature type="domain" description="ABC transporter" evidence="9">
    <location>
        <begin position="314"/>
        <end position="549"/>
    </location>
</feature>
<dbReference type="InterPro" id="IPR017871">
    <property type="entry name" value="ABC_transporter-like_CS"/>
</dbReference>
<dbReference type="InterPro" id="IPR003593">
    <property type="entry name" value="AAA+_ATPase"/>
</dbReference>
<comment type="subcellular location">
    <subcellularLocation>
        <location evidence="1">Cell membrane</location>
        <topology evidence="1">Multi-pass membrane protein</topology>
    </subcellularLocation>
</comment>
<keyword evidence="5" id="KW-0067">ATP-binding</keyword>
<evidence type="ECO:0000256" key="6">
    <source>
        <dbReference type="ARBA" id="ARBA00022989"/>
    </source>
</evidence>
<dbReference type="AlphaFoldDB" id="A0A7V7PM53"/>
<name>A0A7V7PM53_9HYPH</name>
<evidence type="ECO:0000313" key="11">
    <source>
        <dbReference type="EMBL" id="KAB0677806.1"/>
    </source>
</evidence>
<sequence length="560" mass="59530">MPWFASVAVFSAVVNILYLTSSVYMLQVYDRVLSSRSVSTLVGLSLLALAAYLLQGQLDGLRMRMLARVGAKFDEALSRRVFQLVARLPLIGAQGPETAAPLRDLDQVRGFLGSLGPTAFFDMPFLPIFLAATFFLHPYLGWLTLFGAVCIVTLTLLAESRSKEPVKTAGETGARRQALLESSRRNAEALAALGMQPTFMQRFLDINRSFVADSLRTSDVLGSLNAFAKTFRFILQSASLGLGAYLAVNNEISGGTIIAASILTSRALAPIEVAVGNWKGFVAARLGYRRLCNNLALVPEPEAQLSLPAAHKHVEAEQLVVAAPGTSRPLVEGAMLRLVAGDGLGLVGPTGSGKSSLARALVGVWRPTHGTVRIDGATLDQWGEKLGRQVGYLPQDVELFEGTIAQNIARFLPEATDEAVIKAAQAAEAHDMILQTPLGYATKLGEGGASLSGGQRQRIGLARALFGNPFLVVLDEPNANLDGRGDEALAAAILAVRDRGGIVVVITHRPSGLASVNKVAVMKDGRIVMSGLRDEVMRAMSTTGIQNTPAPQPISGERAA</sequence>
<evidence type="ECO:0000313" key="12">
    <source>
        <dbReference type="Proteomes" id="UP000432089"/>
    </source>
</evidence>
<dbReference type="InterPro" id="IPR011527">
    <property type="entry name" value="ABC1_TM_dom"/>
</dbReference>
<dbReference type="GO" id="GO:0030253">
    <property type="term" value="P:protein secretion by the type I secretion system"/>
    <property type="evidence" value="ECO:0007669"/>
    <property type="project" value="InterPro"/>
</dbReference>
<dbReference type="InterPro" id="IPR003439">
    <property type="entry name" value="ABC_transporter-like_ATP-bd"/>
</dbReference>
<dbReference type="GO" id="GO:0016887">
    <property type="term" value="F:ATP hydrolysis activity"/>
    <property type="evidence" value="ECO:0007669"/>
    <property type="project" value="InterPro"/>
</dbReference>
<dbReference type="InterPro" id="IPR027417">
    <property type="entry name" value="P-loop_NTPase"/>
</dbReference>
<dbReference type="Gene3D" id="1.20.1560.10">
    <property type="entry name" value="ABC transporter type 1, transmembrane domain"/>
    <property type="match status" value="1"/>
</dbReference>
<dbReference type="GO" id="GO:0140359">
    <property type="term" value="F:ABC-type transporter activity"/>
    <property type="evidence" value="ECO:0007669"/>
    <property type="project" value="InterPro"/>
</dbReference>
<dbReference type="Gene3D" id="3.40.50.300">
    <property type="entry name" value="P-loop containing nucleotide triphosphate hydrolases"/>
    <property type="match status" value="1"/>
</dbReference>
<feature type="transmembrane region" description="Helical" evidence="8">
    <location>
        <begin position="38"/>
        <end position="55"/>
    </location>
</feature>
<dbReference type="PROSITE" id="PS50893">
    <property type="entry name" value="ABC_TRANSPORTER_2"/>
    <property type="match status" value="1"/>
</dbReference>
<feature type="transmembrane region" description="Helical" evidence="8">
    <location>
        <begin position="7"/>
        <end position="26"/>
    </location>
</feature>
<organism evidence="11 12">
    <name type="scientific">Plantimonas leprariae</name>
    <dbReference type="NCBI Taxonomy" id="2615207"/>
    <lineage>
        <taxon>Bacteria</taxon>
        <taxon>Pseudomonadati</taxon>
        <taxon>Pseudomonadota</taxon>
        <taxon>Alphaproteobacteria</taxon>
        <taxon>Hyphomicrobiales</taxon>
        <taxon>Aurantimonadaceae</taxon>
        <taxon>Plantimonas</taxon>
    </lineage>
</organism>
<dbReference type="EMBL" id="VZDO01000015">
    <property type="protein sequence ID" value="KAB0677806.1"/>
    <property type="molecule type" value="Genomic_DNA"/>
</dbReference>